<proteinExistence type="predicted"/>
<dbReference type="InterPro" id="IPR058685">
    <property type="entry name" value="Ig_NPHP4_4th"/>
</dbReference>
<keyword evidence="5" id="KW-1185">Reference proteome</keyword>
<dbReference type="InterPro" id="IPR058688">
    <property type="entry name" value="Ig_NPHP4_2nd"/>
</dbReference>
<dbReference type="GO" id="GO:1904491">
    <property type="term" value="P:protein localization to ciliary transition zone"/>
    <property type="evidence" value="ECO:0007669"/>
    <property type="project" value="TreeGrafter"/>
</dbReference>
<name>A0A1I7VUP3_LOALO</name>
<evidence type="ECO:0000313" key="5">
    <source>
        <dbReference type="Proteomes" id="UP000095285"/>
    </source>
</evidence>
<dbReference type="Pfam" id="PF26015">
    <property type="entry name" value="Ig_NPH4_3rd"/>
    <property type="match status" value="1"/>
</dbReference>
<feature type="domain" description="NPHP4 Ig-like" evidence="4">
    <location>
        <begin position="13"/>
        <end position="78"/>
    </location>
</feature>
<dbReference type="GO" id="GO:0097546">
    <property type="term" value="C:ciliary base"/>
    <property type="evidence" value="ECO:0007669"/>
    <property type="project" value="TreeGrafter"/>
</dbReference>
<evidence type="ECO:0000259" key="4">
    <source>
        <dbReference type="Pfam" id="PF26190"/>
    </source>
</evidence>
<dbReference type="Pfam" id="PF26189">
    <property type="entry name" value="Ig_NPHP4_2nd"/>
    <property type="match status" value="1"/>
</dbReference>
<dbReference type="STRING" id="7209.A0A1I7VUP3"/>
<dbReference type="GO" id="GO:0036064">
    <property type="term" value="C:ciliary basal body"/>
    <property type="evidence" value="ECO:0007669"/>
    <property type="project" value="TreeGrafter"/>
</dbReference>
<feature type="domain" description="NPHP4 Ig-like" evidence="1">
    <location>
        <begin position="211"/>
        <end position="294"/>
    </location>
</feature>
<evidence type="ECO:0000259" key="2">
    <source>
        <dbReference type="Pfam" id="PF26187"/>
    </source>
</evidence>
<dbReference type="InterPro" id="IPR029775">
    <property type="entry name" value="NPHP4"/>
</dbReference>
<dbReference type="Pfam" id="PF26187">
    <property type="entry name" value="Ig_NPHP4_4th"/>
    <property type="match status" value="1"/>
</dbReference>
<feature type="domain" description="NPHP4 Ig-like" evidence="3">
    <location>
        <begin position="134"/>
        <end position="199"/>
    </location>
</feature>
<dbReference type="Proteomes" id="UP000095285">
    <property type="component" value="Unassembled WGS sequence"/>
</dbReference>
<protein>
    <submittedName>
        <fullName evidence="6">Glyco_hydro_38C domain-containing protein</fullName>
    </submittedName>
</protein>
<evidence type="ECO:0000259" key="3">
    <source>
        <dbReference type="Pfam" id="PF26189"/>
    </source>
</evidence>
<dbReference type="GO" id="GO:0035869">
    <property type="term" value="C:ciliary transition zone"/>
    <property type="evidence" value="ECO:0007669"/>
    <property type="project" value="TreeGrafter"/>
</dbReference>
<sequence length="394" mass="45155">MSNFTALHSVFRSIYPKYGQVVFFEYMLQNTEPDSAVIVVDTGQDTLRPLFDMELWQHYKNMYGIKTPFERDLYQISKENEQVTEIIFKKKNGGEPIAILDLLVGNRHNIISNSFRFYHEAETTLSRIIHITGYKSRVFSIRCTDPLVLTSFKNNCDGSQDLHFTCQTGKAPMLRTFTVIFFADQYYNTVLGAWLIHIHAVNQINLNAVRAQLIKIPIVLKTNDNCGGLVHFGSSSKNFEIHPADADAVQHGGTLNAMVHFLPGFTGSRMMLVSATDQRKCHLLYQWMIAVNVREANITKIFEVYLQNSGNQEVKLAVRNRYSVERSFRISCSHPEYVRIENDIVMLSGYKTTDVPITFLLNVGLKLPEVLIFVTNVENNLQEEAYSMKLIYHD</sequence>
<reference evidence="5" key="1">
    <citation type="submission" date="2012-04" db="EMBL/GenBank/DDBJ databases">
        <title>The Genome Sequence of Loa loa.</title>
        <authorList>
            <consortium name="The Broad Institute Genome Sequencing Platform"/>
            <consortium name="Broad Institute Genome Sequencing Center for Infectious Disease"/>
            <person name="Nutman T.B."/>
            <person name="Fink D.L."/>
            <person name="Russ C."/>
            <person name="Young S."/>
            <person name="Zeng Q."/>
            <person name="Gargeya S."/>
            <person name="Alvarado L."/>
            <person name="Berlin A."/>
            <person name="Chapman S.B."/>
            <person name="Chen Z."/>
            <person name="Freedman E."/>
            <person name="Gellesch M."/>
            <person name="Goldberg J."/>
            <person name="Griggs A."/>
            <person name="Gujja S."/>
            <person name="Heilman E.R."/>
            <person name="Heiman D."/>
            <person name="Howarth C."/>
            <person name="Mehta T."/>
            <person name="Neiman D."/>
            <person name="Pearson M."/>
            <person name="Roberts A."/>
            <person name="Saif S."/>
            <person name="Shea T."/>
            <person name="Shenoy N."/>
            <person name="Sisk P."/>
            <person name="Stolte C."/>
            <person name="Sykes S."/>
            <person name="White J."/>
            <person name="Yandava C."/>
            <person name="Haas B."/>
            <person name="Henn M.R."/>
            <person name="Nusbaum C."/>
            <person name="Birren B."/>
        </authorList>
    </citation>
    <scope>NUCLEOTIDE SEQUENCE [LARGE SCALE GENOMIC DNA]</scope>
</reference>
<evidence type="ECO:0000313" key="6">
    <source>
        <dbReference type="WBParaSite" id="EN70_6461"/>
    </source>
</evidence>
<dbReference type="Pfam" id="PF26190">
    <property type="entry name" value="Ig_NPHP4_1st"/>
    <property type="match status" value="1"/>
</dbReference>
<dbReference type="GO" id="GO:0097730">
    <property type="term" value="C:non-motile cilium"/>
    <property type="evidence" value="ECO:0007669"/>
    <property type="project" value="InterPro"/>
</dbReference>
<dbReference type="PANTHER" id="PTHR31043">
    <property type="entry name" value="NEPHROCYSTIN-4"/>
    <property type="match status" value="1"/>
</dbReference>
<evidence type="ECO:0000259" key="1">
    <source>
        <dbReference type="Pfam" id="PF26015"/>
    </source>
</evidence>
<organism evidence="5 6">
    <name type="scientific">Loa loa</name>
    <name type="common">Eye worm</name>
    <name type="synonym">Filaria loa</name>
    <dbReference type="NCBI Taxonomy" id="7209"/>
    <lineage>
        <taxon>Eukaryota</taxon>
        <taxon>Metazoa</taxon>
        <taxon>Ecdysozoa</taxon>
        <taxon>Nematoda</taxon>
        <taxon>Chromadorea</taxon>
        <taxon>Rhabditida</taxon>
        <taxon>Spirurina</taxon>
        <taxon>Spiruromorpha</taxon>
        <taxon>Filarioidea</taxon>
        <taxon>Onchocercidae</taxon>
        <taxon>Loa</taxon>
    </lineage>
</organism>
<reference evidence="6" key="2">
    <citation type="submission" date="2016-11" db="UniProtKB">
        <authorList>
            <consortium name="WormBaseParasite"/>
        </authorList>
    </citation>
    <scope>IDENTIFICATION</scope>
</reference>
<dbReference type="GO" id="GO:0090090">
    <property type="term" value="P:negative regulation of canonical Wnt signaling pathway"/>
    <property type="evidence" value="ECO:0007669"/>
    <property type="project" value="InterPro"/>
</dbReference>
<feature type="domain" description="NPHP4 Ig-like" evidence="2">
    <location>
        <begin position="300"/>
        <end position="392"/>
    </location>
</feature>
<dbReference type="InterPro" id="IPR058686">
    <property type="entry name" value="Ig_NPHP4_3rd"/>
</dbReference>
<dbReference type="InterPro" id="IPR058687">
    <property type="entry name" value="Ig_NPHP4_1st"/>
</dbReference>
<accession>A0A1I7VUP3</accession>
<dbReference type="WBParaSite" id="EN70_6461">
    <property type="protein sequence ID" value="EN70_6461"/>
    <property type="gene ID" value="EN70_6461"/>
</dbReference>
<dbReference type="AlphaFoldDB" id="A0A1I7VUP3"/>
<dbReference type="PANTHER" id="PTHR31043:SF3">
    <property type="entry name" value="NEPHROCYSTIN-4"/>
    <property type="match status" value="1"/>
</dbReference>